<accession>A0AAN6T896</accession>
<dbReference type="AlphaFoldDB" id="A0AAN6T896"/>
<dbReference type="EMBL" id="MU853372">
    <property type="protein sequence ID" value="KAK4107532.1"/>
    <property type="molecule type" value="Genomic_DNA"/>
</dbReference>
<dbReference type="GeneID" id="89936529"/>
<gene>
    <name evidence="3" type="ORF">N656DRAFT_719893</name>
</gene>
<feature type="transmembrane region" description="Helical" evidence="1">
    <location>
        <begin position="79"/>
        <end position="102"/>
    </location>
</feature>
<organism evidence="3 4">
    <name type="scientific">Canariomyces notabilis</name>
    <dbReference type="NCBI Taxonomy" id="2074819"/>
    <lineage>
        <taxon>Eukaryota</taxon>
        <taxon>Fungi</taxon>
        <taxon>Dikarya</taxon>
        <taxon>Ascomycota</taxon>
        <taxon>Pezizomycotina</taxon>
        <taxon>Sordariomycetes</taxon>
        <taxon>Sordariomycetidae</taxon>
        <taxon>Sordariales</taxon>
        <taxon>Chaetomiaceae</taxon>
        <taxon>Canariomyces</taxon>
    </lineage>
</organism>
<reference evidence="3" key="1">
    <citation type="journal article" date="2023" name="Mol. Phylogenet. Evol.">
        <title>Genome-scale phylogeny and comparative genomics of the fungal order Sordariales.</title>
        <authorList>
            <person name="Hensen N."/>
            <person name="Bonometti L."/>
            <person name="Westerberg I."/>
            <person name="Brannstrom I.O."/>
            <person name="Guillou S."/>
            <person name="Cros-Aarteil S."/>
            <person name="Calhoun S."/>
            <person name="Haridas S."/>
            <person name="Kuo A."/>
            <person name="Mondo S."/>
            <person name="Pangilinan J."/>
            <person name="Riley R."/>
            <person name="LaButti K."/>
            <person name="Andreopoulos B."/>
            <person name="Lipzen A."/>
            <person name="Chen C."/>
            <person name="Yan M."/>
            <person name="Daum C."/>
            <person name="Ng V."/>
            <person name="Clum A."/>
            <person name="Steindorff A."/>
            <person name="Ohm R.A."/>
            <person name="Martin F."/>
            <person name="Silar P."/>
            <person name="Natvig D.O."/>
            <person name="Lalanne C."/>
            <person name="Gautier V."/>
            <person name="Ament-Velasquez S.L."/>
            <person name="Kruys A."/>
            <person name="Hutchinson M.I."/>
            <person name="Powell A.J."/>
            <person name="Barry K."/>
            <person name="Miller A.N."/>
            <person name="Grigoriev I.V."/>
            <person name="Debuchy R."/>
            <person name="Gladieux P."/>
            <person name="Hiltunen Thoren M."/>
            <person name="Johannesson H."/>
        </authorList>
    </citation>
    <scope>NUCLEOTIDE SEQUENCE</scope>
    <source>
        <strain evidence="3">CBS 508.74</strain>
    </source>
</reference>
<reference evidence="3" key="2">
    <citation type="submission" date="2023-05" db="EMBL/GenBank/DDBJ databases">
        <authorList>
            <consortium name="Lawrence Berkeley National Laboratory"/>
            <person name="Steindorff A."/>
            <person name="Hensen N."/>
            <person name="Bonometti L."/>
            <person name="Westerberg I."/>
            <person name="Brannstrom I.O."/>
            <person name="Guillou S."/>
            <person name="Cros-Aarteil S."/>
            <person name="Calhoun S."/>
            <person name="Haridas S."/>
            <person name="Kuo A."/>
            <person name="Mondo S."/>
            <person name="Pangilinan J."/>
            <person name="Riley R."/>
            <person name="Labutti K."/>
            <person name="Andreopoulos B."/>
            <person name="Lipzen A."/>
            <person name="Chen C."/>
            <person name="Yanf M."/>
            <person name="Daum C."/>
            <person name="Ng V."/>
            <person name="Clum A."/>
            <person name="Ohm R."/>
            <person name="Martin F."/>
            <person name="Silar P."/>
            <person name="Natvig D."/>
            <person name="Lalanne C."/>
            <person name="Gautier V."/>
            <person name="Ament-Velasquez S.L."/>
            <person name="Kruys A."/>
            <person name="Hutchinson M.I."/>
            <person name="Powell A.J."/>
            <person name="Barry K."/>
            <person name="Miller A.N."/>
            <person name="Grigoriev I.V."/>
            <person name="Debuchy R."/>
            <person name="Gladieux P."/>
            <person name="Thoren M.H."/>
            <person name="Johannesson H."/>
        </authorList>
    </citation>
    <scope>NUCLEOTIDE SEQUENCE</scope>
    <source>
        <strain evidence="3">CBS 508.74</strain>
    </source>
</reference>
<dbReference type="Proteomes" id="UP001302812">
    <property type="component" value="Unassembled WGS sequence"/>
</dbReference>
<feature type="transmembrane region" description="Helical" evidence="1">
    <location>
        <begin position="122"/>
        <end position="143"/>
    </location>
</feature>
<evidence type="ECO:0000256" key="1">
    <source>
        <dbReference type="SAM" id="Phobius"/>
    </source>
</evidence>
<sequence length="189" mass="20284">MYRTKHFRWKLTHVLAILAHLGLTVAASTSYIYNLNKGTRMAEWRSLSLQTSGDSVPCRFAVLGGLGTFGTFDVAVRGLLLTCLAVGAIGAVLNAAIFTLLLSMEPNRIMLTEGEQHWRKQVVTFFGCVLNLLLAGAGVGLAGTLGTRTADSKSLIAPLVWALIQATLSLAVAIFDAVKNHNEGKDLLD</sequence>
<name>A0AAN6T896_9PEZI</name>
<feature type="signal peptide" evidence="2">
    <location>
        <begin position="1"/>
        <end position="26"/>
    </location>
</feature>
<comment type="caution">
    <text evidence="3">The sequence shown here is derived from an EMBL/GenBank/DDBJ whole genome shotgun (WGS) entry which is preliminary data.</text>
</comment>
<evidence type="ECO:0000313" key="4">
    <source>
        <dbReference type="Proteomes" id="UP001302812"/>
    </source>
</evidence>
<feature type="transmembrane region" description="Helical" evidence="1">
    <location>
        <begin position="155"/>
        <end position="175"/>
    </location>
</feature>
<evidence type="ECO:0000256" key="2">
    <source>
        <dbReference type="SAM" id="SignalP"/>
    </source>
</evidence>
<keyword evidence="1" id="KW-1133">Transmembrane helix</keyword>
<keyword evidence="1" id="KW-0812">Transmembrane</keyword>
<keyword evidence="2" id="KW-0732">Signal</keyword>
<dbReference type="RefSeq" id="XP_064665102.1">
    <property type="nucleotide sequence ID" value="XM_064812404.1"/>
</dbReference>
<proteinExistence type="predicted"/>
<evidence type="ECO:0000313" key="3">
    <source>
        <dbReference type="EMBL" id="KAK4107532.1"/>
    </source>
</evidence>
<keyword evidence="1" id="KW-0472">Membrane</keyword>
<feature type="chain" id="PRO_5042923905" evidence="2">
    <location>
        <begin position="27"/>
        <end position="189"/>
    </location>
</feature>
<protein>
    <submittedName>
        <fullName evidence="3">Uncharacterized protein</fullName>
    </submittedName>
</protein>
<keyword evidence="4" id="KW-1185">Reference proteome</keyword>